<reference evidence="9 10" key="1">
    <citation type="submission" date="2020-03" db="EMBL/GenBank/DDBJ databases">
        <title>Dissostichus mawsoni Genome sequencing and assembly.</title>
        <authorList>
            <person name="Park H."/>
        </authorList>
    </citation>
    <scope>NUCLEOTIDE SEQUENCE [LARGE SCALE GENOMIC DNA]</scope>
    <source>
        <strain evidence="9">DM0001</strain>
        <tissue evidence="9">Muscle</tissue>
    </source>
</reference>
<dbReference type="GO" id="GO:0006508">
    <property type="term" value="P:proteolysis"/>
    <property type="evidence" value="ECO:0007669"/>
    <property type="project" value="UniProtKB-KW"/>
</dbReference>
<keyword evidence="10" id="KW-1185">Reference proteome</keyword>
<keyword evidence="7" id="KW-1133">Transmembrane helix</keyword>
<dbReference type="PANTHER" id="PTHR24264">
    <property type="entry name" value="TRYPSIN-RELATED"/>
    <property type="match status" value="1"/>
</dbReference>
<keyword evidence="2" id="KW-0378">Hydrolase</keyword>
<dbReference type="OrthoDB" id="5918597at2759"/>
<keyword evidence="4" id="KW-1015">Disulfide bond</keyword>
<evidence type="ECO:0000313" key="10">
    <source>
        <dbReference type="Proteomes" id="UP000518266"/>
    </source>
</evidence>
<dbReference type="GO" id="GO:0005615">
    <property type="term" value="C:extracellular space"/>
    <property type="evidence" value="ECO:0007669"/>
    <property type="project" value="TreeGrafter"/>
</dbReference>
<dbReference type="InterPro" id="IPR009003">
    <property type="entry name" value="Peptidase_S1_PA"/>
</dbReference>
<evidence type="ECO:0000256" key="1">
    <source>
        <dbReference type="ARBA" id="ARBA00022670"/>
    </source>
</evidence>
<keyword evidence="7" id="KW-0812">Transmembrane</keyword>
<dbReference type="PANTHER" id="PTHR24264:SF54">
    <property type="entry name" value="PEPTIDASE S1 DOMAIN-CONTAINING PROTEIN"/>
    <property type="match status" value="1"/>
</dbReference>
<gene>
    <name evidence="9" type="ORF">F7725_025714</name>
</gene>
<dbReference type="FunFam" id="2.40.10.10:FF:000118">
    <property type="entry name" value="Chymotrypsinogen A"/>
    <property type="match status" value="1"/>
</dbReference>
<keyword evidence="3" id="KW-0720">Serine protease</keyword>
<evidence type="ECO:0000256" key="6">
    <source>
        <dbReference type="ARBA" id="ARBA00038868"/>
    </source>
</evidence>
<evidence type="ECO:0000256" key="2">
    <source>
        <dbReference type="ARBA" id="ARBA00022801"/>
    </source>
</evidence>
<dbReference type="InterPro" id="IPR050127">
    <property type="entry name" value="Serine_Proteases_S1"/>
</dbReference>
<name>A0A7J5X5V4_DISMA</name>
<evidence type="ECO:0000256" key="5">
    <source>
        <dbReference type="ARBA" id="ARBA00036320"/>
    </source>
</evidence>
<proteinExistence type="predicted"/>
<evidence type="ECO:0000256" key="7">
    <source>
        <dbReference type="SAM" id="Phobius"/>
    </source>
</evidence>
<dbReference type="GO" id="GO:0004252">
    <property type="term" value="F:serine-type endopeptidase activity"/>
    <property type="evidence" value="ECO:0007669"/>
    <property type="project" value="UniProtKB-EC"/>
</dbReference>
<keyword evidence="1" id="KW-0645">Protease</keyword>
<comment type="catalytic activity">
    <reaction evidence="5">
        <text>Preferential cleavage: Arg-|-Xaa, Lys-|-Xaa.</text>
        <dbReference type="EC" id="3.4.21.4"/>
    </reaction>
</comment>
<dbReference type="EC" id="3.4.21.4" evidence="6"/>
<dbReference type="InterPro" id="IPR043504">
    <property type="entry name" value="Peptidase_S1_PA_chymotrypsin"/>
</dbReference>
<keyword evidence="7" id="KW-0472">Membrane</keyword>
<dbReference type="SUPFAM" id="SSF50494">
    <property type="entry name" value="Trypsin-like serine proteases"/>
    <property type="match status" value="1"/>
</dbReference>
<dbReference type="PROSITE" id="PS00134">
    <property type="entry name" value="TRYPSIN_HIS"/>
    <property type="match status" value="1"/>
</dbReference>
<dbReference type="InterPro" id="IPR001254">
    <property type="entry name" value="Trypsin_dom"/>
</dbReference>
<dbReference type="PROSITE" id="PS50240">
    <property type="entry name" value="TRYPSIN_DOM"/>
    <property type="match status" value="1"/>
</dbReference>
<sequence>MKRSACPAHSPCPVQSQRSVLYKGCGFRRTSIIFLTMAFLWILSCLAFVGAAYGETHESKACWDYTGFHFCGGSLVNENWVVTAAHCNVKLSHRVILGEHDRSSNAEDIQVMKVGQVFKHPRYNGFTINNDILL</sequence>
<comment type="caution">
    <text evidence="9">The sequence shown here is derived from an EMBL/GenBank/DDBJ whole genome shotgun (WGS) entry which is preliminary data.</text>
</comment>
<organism evidence="9 10">
    <name type="scientific">Dissostichus mawsoni</name>
    <name type="common">Antarctic cod</name>
    <dbReference type="NCBI Taxonomy" id="36200"/>
    <lineage>
        <taxon>Eukaryota</taxon>
        <taxon>Metazoa</taxon>
        <taxon>Chordata</taxon>
        <taxon>Craniata</taxon>
        <taxon>Vertebrata</taxon>
        <taxon>Euteleostomi</taxon>
        <taxon>Actinopterygii</taxon>
        <taxon>Neopterygii</taxon>
        <taxon>Teleostei</taxon>
        <taxon>Neoteleostei</taxon>
        <taxon>Acanthomorphata</taxon>
        <taxon>Eupercaria</taxon>
        <taxon>Perciformes</taxon>
        <taxon>Notothenioidei</taxon>
        <taxon>Nototheniidae</taxon>
        <taxon>Dissostichus</taxon>
    </lineage>
</organism>
<feature type="domain" description="Peptidase S1" evidence="8">
    <location>
        <begin position="48"/>
        <end position="134"/>
    </location>
</feature>
<dbReference type="Proteomes" id="UP000518266">
    <property type="component" value="Unassembled WGS sequence"/>
</dbReference>
<feature type="transmembrane region" description="Helical" evidence="7">
    <location>
        <begin position="32"/>
        <end position="53"/>
    </location>
</feature>
<dbReference type="Pfam" id="PF00089">
    <property type="entry name" value="Trypsin"/>
    <property type="match status" value="1"/>
</dbReference>
<dbReference type="PRINTS" id="PR00722">
    <property type="entry name" value="CHYMOTRYPSIN"/>
</dbReference>
<protein>
    <recommendedName>
        <fullName evidence="6">trypsin</fullName>
        <ecNumber evidence="6">3.4.21.4</ecNumber>
    </recommendedName>
</protein>
<dbReference type="AlphaFoldDB" id="A0A7J5X5V4"/>
<dbReference type="EMBL" id="JAAKFY010000027">
    <property type="protein sequence ID" value="KAF3832049.1"/>
    <property type="molecule type" value="Genomic_DNA"/>
</dbReference>
<evidence type="ECO:0000259" key="8">
    <source>
        <dbReference type="PROSITE" id="PS50240"/>
    </source>
</evidence>
<dbReference type="InterPro" id="IPR001314">
    <property type="entry name" value="Peptidase_S1A"/>
</dbReference>
<evidence type="ECO:0000313" key="9">
    <source>
        <dbReference type="EMBL" id="KAF3832049.1"/>
    </source>
</evidence>
<accession>A0A7J5X5V4</accession>
<dbReference type="InterPro" id="IPR018114">
    <property type="entry name" value="TRYPSIN_HIS"/>
</dbReference>
<evidence type="ECO:0000256" key="4">
    <source>
        <dbReference type="ARBA" id="ARBA00023157"/>
    </source>
</evidence>
<dbReference type="Gene3D" id="2.40.10.10">
    <property type="entry name" value="Trypsin-like serine proteases"/>
    <property type="match status" value="2"/>
</dbReference>
<evidence type="ECO:0000256" key="3">
    <source>
        <dbReference type="ARBA" id="ARBA00022825"/>
    </source>
</evidence>